<gene>
    <name evidence="1" type="ORF">KQP761_LOCUS4239</name>
</gene>
<proteinExistence type="predicted"/>
<protein>
    <submittedName>
        <fullName evidence="1">Uncharacterized protein</fullName>
    </submittedName>
</protein>
<name>A0A815CY93_9BILA</name>
<comment type="caution">
    <text evidence="1">The sequence shown here is derived from an EMBL/GenBank/DDBJ whole genome shotgun (WGS) entry which is preliminary data.</text>
</comment>
<evidence type="ECO:0000313" key="1">
    <source>
        <dbReference type="EMBL" id="CAF1290288.1"/>
    </source>
</evidence>
<reference evidence="1" key="1">
    <citation type="submission" date="2021-02" db="EMBL/GenBank/DDBJ databases">
        <authorList>
            <person name="Nowell W R."/>
        </authorList>
    </citation>
    <scope>NUCLEOTIDE SEQUENCE</scope>
</reference>
<organism evidence="1 2">
    <name type="scientific">Rotaria magnacalcarata</name>
    <dbReference type="NCBI Taxonomy" id="392030"/>
    <lineage>
        <taxon>Eukaryota</taxon>
        <taxon>Metazoa</taxon>
        <taxon>Spiralia</taxon>
        <taxon>Gnathifera</taxon>
        <taxon>Rotifera</taxon>
        <taxon>Eurotatoria</taxon>
        <taxon>Bdelloidea</taxon>
        <taxon>Philodinida</taxon>
        <taxon>Philodinidae</taxon>
        <taxon>Rotaria</taxon>
    </lineage>
</organism>
<dbReference type="AlphaFoldDB" id="A0A815CY93"/>
<dbReference type="Proteomes" id="UP000663834">
    <property type="component" value="Unassembled WGS sequence"/>
</dbReference>
<dbReference type="EMBL" id="CAJNOW010000736">
    <property type="protein sequence ID" value="CAF1290288.1"/>
    <property type="molecule type" value="Genomic_DNA"/>
</dbReference>
<accession>A0A815CY93</accession>
<evidence type="ECO:0000313" key="2">
    <source>
        <dbReference type="Proteomes" id="UP000663834"/>
    </source>
</evidence>
<sequence>MHSSSNGNNVDNTMHDTRKLRYAREMNRLRNRKYRKSLRGQFTSSSTSTSDKTIIGKDFDQLCGYMKHVNMSIGLSLENTVLNPRHLK</sequence>